<accession>A0A1J5TMW5</accession>
<dbReference type="InterPro" id="IPR006076">
    <property type="entry name" value="FAD-dep_OxRdtase"/>
</dbReference>
<dbReference type="GO" id="GO:0019478">
    <property type="term" value="P:D-amino acid catabolic process"/>
    <property type="evidence" value="ECO:0007669"/>
    <property type="project" value="TreeGrafter"/>
</dbReference>
<proteinExistence type="inferred from homology"/>
<dbReference type="GO" id="GO:0005737">
    <property type="term" value="C:cytoplasm"/>
    <property type="evidence" value="ECO:0007669"/>
    <property type="project" value="TreeGrafter"/>
</dbReference>
<dbReference type="Pfam" id="PF01266">
    <property type="entry name" value="DAO"/>
    <property type="match status" value="1"/>
</dbReference>
<keyword evidence="4" id="KW-0274">FAD</keyword>
<dbReference type="PANTHER" id="PTHR11530">
    <property type="entry name" value="D-AMINO ACID OXIDASE"/>
    <property type="match status" value="1"/>
</dbReference>
<dbReference type="PANTHER" id="PTHR11530:SF11">
    <property type="entry name" value="D-ASPARTATE OXIDASE"/>
    <property type="match status" value="1"/>
</dbReference>
<dbReference type="GO" id="GO:0071949">
    <property type="term" value="F:FAD binding"/>
    <property type="evidence" value="ECO:0007669"/>
    <property type="project" value="InterPro"/>
</dbReference>
<comment type="cofactor">
    <cofactor evidence="1">
        <name>FAD</name>
        <dbReference type="ChEBI" id="CHEBI:57692"/>
    </cofactor>
</comment>
<dbReference type="PROSITE" id="PS00677">
    <property type="entry name" value="DAO"/>
    <property type="match status" value="1"/>
</dbReference>
<dbReference type="InterPro" id="IPR023209">
    <property type="entry name" value="DAO"/>
</dbReference>
<name>A0A1J5TMW5_9ARCH</name>
<dbReference type="SUPFAM" id="SSF54373">
    <property type="entry name" value="FAD-linked reductases, C-terminal domain"/>
    <property type="match status" value="1"/>
</dbReference>
<dbReference type="Gene3D" id="3.30.9.10">
    <property type="entry name" value="D-Amino Acid Oxidase, subunit A, domain 2"/>
    <property type="match status" value="1"/>
</dbReference>
<dbReference type="EMBL" id="MIYZ01000018">
    <property type="protein sequence ID" value="OIR22306.1"/>
    <property type="molecule type" value="Genomic_DNA"/>
</dbReference>
<evidence type="ECO:0000256" key="2">
    <source>
        <dbReference type="ARBA" id="ARBA00006730"/>
    </source>
</evidence>
<evidence type="ECO:0000259" key="6">
    <source>
        <dbReference type="Pfam" id="PF01266"/>
    </source>
</evidence>
<gene>
    <name evidence="7" type="ORF">BET99_04745</name>
</gene>
<reference evidence="7 8" key="1">
    <citation type="submission" date="2016-08" db="EMBL/GenBank/DDBJ databases">
        <title>New Insights into Marine Group III Euryarchaeota, from dark to light.</title>
        <authorList>
            <person name="Haro-Moreno J.M."/>
            <person name="Rodriguez-Valera F."/>
            <person name="Lopez-Garcia P."/>
            <person name="Moreira D."/>
            <person name="Martin-Cuadrado A.B."/>
        </authorList>
    </citation>
    <scope>NUCLEOTIDE SEQUENCE [LARGE SCALE GENOMIC DNA]</scope>
    <source>
        <strain evidence="7">CG-Epi2</strain>
    </source>
</reference>
<comment type="similarity">
    <text evidence="2">Belongs to the DAMOX/DASOX family.</text>
</comment>
<sequence length="313" mass="35492">MSKGHCLVVGGGVSGLSSAIRLLESDWKVTIWSSQLSPNTTSDVAAALWYPFLSAPVEKTDVWGSETYDVLKVLSRFPHTGVSMTQTYEYFREKQPDPSWKDYVDGFERLSDNLPEDYIECFSFITSVIEMPIYLQWLMARYEELGGDIIVKRVEDFSNISSEYNFIINCTGIESKKLLDDDEVYPVRGQVIRVKTDVKEMHLDQQIPTLAYIVPRSNDMILGGVAQTNDWSLDVRMKDREYILEKCIKLIPELKNAEIIEDMVGLRPGRSEVRLEKEILFGRPIIHNYGHGGSGVTLSWGCADDVVELANES</sequence>
<dbReference type="Gene3D" id="3.40.50.720">
    <property type="entry name" value="NAD(P)-binding Rossmann-like Domain"/>
    <property type="match status" value="1"/>
</dbReference>
<evidence type="ECO:0000313" key="8">
    <source>
        <dbReference type="Proteomes" id="UP000183615"/>
    </source>
</evidence>
<dbReference type="InterPro" id="IPR006181">
    <property type="entry name" value="D-amino_acid_oxidase_CS"/>
</dbReference>
<evidence type="ECO:0000256" key="4">
    <source>
        <dbReference type="ARBA" id="ARBA00022827"/>
    </source>
</evidence>
<organism evidence="7 8">
    <name type="scientific">Marine Group III euryarchaeote CG-Epi2</name>
    <dbReference type="NCBI Taxonomy" id="1888996"/>
    <lineage>
        <taxon>Archaea</taxon>
        <taxon>Methanobacteriati</taxon>
        <taxon>Thermoplasmatota</taxon>
        <taxon>Thermoplasmata</taxon>
        <taxon>Candidatus Thermoprofundales</taxon>
    </lineage>
</organism>
<evidence type="ECO:0000256" key="3">
    <source>
        <dbReference type="ARBA" id="ARBA00022630"/>
    </source>
</evidence>
<dbReference type="AlphaFoldDB" id="A0A1J5TMW5"/>
<keyword evidence="5" id="KW-0560">Oxidoreductase</keyword>
<comment type="caution">
    <text evidence="7">The sequence shown here is derived from an EMBL/GenBank/DDBJ whole genome shotgun (WGS) entry which is preliminary data.</text>
</comment>
<evidence type="ECO:0000313" key="7">
    <source>
        <dbReference type="EMBL" id="OIR22306.1"/>
    </source>
</evidence>
<protein>
    <recommendedName>
        <fullName evidence="6">FAD dependent oxidoreductase domain-containing protein</fullName>
    </recommendedName>
</protein>
<dbReference type="Proteomes" id="UP000183615">
    <property type="component" value="Unassembled WGS sequence"/>
</dbReference>
<keyword evidence="3" id="KW-0285">Flavoprotein</keyword>
<dbReference type="SUPFAM" id="SSF51971">
    <property type="entry name" value="Nucleotide-binding domain"/>
    <property type="match status" value="1"/>
</dbReference>
<evidence type="ECO:0000256" key="1">
    <source>
        <dbReference type="ARBA" id="ARBA00001974"/>
    </source>
</evidence>
<dbReference type="PIRSF" id="PIRSF000189">
    <property type="entry name" value="D-aa_oxidase"/>
    <property type="match status" value="1"/>
</dbReference>
<dbReference type="GO" id="GO:0003884">
    <property type="term" value="F:D-amino-acid oxidase activity"/>
    <property type="evidence" value="ECO:0007669"/>
    <property type="project" value="InterPro"/>
</dbReference>
<feature type="domain" description="FAD dependent oxidoreductase" evidence="6">
    <location>
        <begin position="7"/>
        <end position="309"/>
    </location>
</feature>
<evidence type="ECO:0000256" key="5">
    <source>
        <dbReference type="ARBA" id="ARBA00023002"/>
    </source>
</evidence>